<dbReference type="OMA" id="QGCACAR"/>
<dbReference type="Proteomes" id="UP000218811">
    <property type="component" value="Unassembled WGS sequence"/>
</dbReference>
<evidence type="ECO:0000313" key="2">
    <source>
        <dbReference type="EMBL" id="PCH37119.1"/>
    </source>
</evidence>
<keyword evidence="3" id="KW-1185">Reference proteome</keyword>
<evidence type="ECO:0000313" key="3">
    <source>
        <dbReference type="Proteomes" id="UP000218811"/>
    </source>
</evidence>
<feature type="compositionally biased region" description="Gly residues" evidence="1">
    <location>
        <begin position="45"/>
        <end position="91"/>
    </location>
</feature>
<proteinExistence type="predicted"/>
<feature type="region of interest" description="Disordered" evidence="1">
    <location>
        <begin position="1"/>
        <end position="183"/>
    </location>
</feature>
<feature type="compositionally biased region" description="Polar residues" evidence="1">
    <location>
        <begin position="105"/>
        <end position="114"/>
    </location>
</feature>
<dbReference type="EMBL" id="KB467909">
    <property type="protein sequence ID" value="PCH37119.1"/>
    <property type="molecule type" value="Genomic_DNA"/>
</dbReference>
<reference evidence="2 3" key="1">
    <citation type="journal article" date="2012" name="Science">
        <title>The Paleozoic origin of enzymatic lignin decomposition reconstructed from 31 fungal genomes.</title>
        <authorList>
            <person name="Floudas D."/>
            <person name="Binder M."/>
            <person name="Riley R."/>
            <person name="Barry K."/>
            <person name="Blanchette R.A."/>
            <person name="Henrissat B."/>
            <person name="Martinez A.T."/>
            <person name="Otillar R."/>
            <person name="Spatafora J.W."/>
            <person name="Yadav J.S."/>
            <person name="Aerts A."/>
            <person name="Benoit I."/>
            <person name="Boyd A."/>
            <person name="Carlson A."/>
            <person name="Copeland A."/>
            <person name="Coutinho P.M."/>
            <person name="de Vries R.P."/>
            <person name="Ferreira P."/>
            <person name="Findley K."/>
            <person name="Foster B."/>
            <person name="Gaskell J."/>
            <person name="Glotzer D."/>
            <person name="Gorecki P."/>
            <person name="Heitman J."/>
            <person name="Hesse C."/>
            <person name="Hori C."/>
            <person name="Igarashi K."/>
            <person name="Jurgens J.A."/>
            <person name="Kallen N."/>
            <person name="Kersten P."/>
            <person name="Kohler A."/>
            <person name="Kuees U."/>
            <person name="Kumar T.K.A."/>
            <person name="Kuo A."/>
            <person name="LaButti K."/>
            <person name="Larrondo L.F."/>
            <person name="Lindquist E."/>
            <person name="Ling A."/>
            <person name="Lombard V."/>
            <person name="Lucas S."/>
            <person name="Lundell T."/>
            <person name="Martin R."/>
            <person name="McLaughlin D.J."/>
            <person name="Morgenstern I."/>
            <person name="Morin E."/>
            <person name="Murat C."/>
            <person name="Nagy L.G."/>
            <person name="Nolan M."/>
            <person name="Ohm R.A."/>
            <person name="Patyshakuliyeva A."/>
            <person name="Rokas A."/>
            <person name="Ruiz-Duenas F.J."/>
            <person name="Sabat G."/>
            <person name="Salamov A."/>
            <person name="Samejima M."/>
            <person name="Schmutz J."/>
            <person name="Slot J.C."/>
            <person name="St John F."/>
            <person name="Stenlid J."/>
            <person name="Sun H."/>
            <person name="Sun S."/>
            <person name="Syed K."/>
            <person name="Tsang A."/>
            <person name="Wiebenga A."/>
            <person name="Young D."/>
            <person name="Pisabarro A."/>
            <person name="Eastwood D.C."/>
            <person name="Martin F."/>
            <person name="Cullen D."/>
            <person name="Grigoriev I.V."/>
            <person name="Hibbett D.S."/>
        </authorList>
    </citation>
    <scope>NUCLEOTIDE SEQUENCE [LARGE SCALE GENOMIC DNA]</scope>
    <source>
        <strain evidence="2 3">MD-104</strain>
    </source>
</reference>
<feature type="compositionally biased region" description="Acidic residues" evidence="1">
    <location>
        <begin position="24"/>
        <end position="38"/>
    </location>
</feature>
<evidence type="ECO:0000256" key="1">
    <source>
        <dbReference type="SAM" id="MobiDB-lite"/>
    </source>
</evidence>
<accession>A0A2H3JEF1</accession>
<sequence length="183" mass="16788">MTTNTGDVPAGGDSLGQTIRGPEEVIDDVGEDDDDDDAGATTSGAGTGGAGTGGAGTGTGGAGTGGAGTGTGGAGTGGAGTGGAATGGARAGGTRADGASVRPGTANTASSNTAGVAREAGMSTMNAGAGEGMQGAVPQGQFEGGYLSESGAGPSRTGVFQGGRNNREFQAGYGAPQNQEKPA</sequence>
<name>A0A2H3JEF1_WOLCO</name>
<dbReference type="AlphaFoldDB" id="A0A2H3JEF1"/>
<gene>
    <name evidence="2" type="ORF">WOLCODRAFT_28927</name>
</gene>
<organism evidence="2 3">
    <name type="scientific">Wolfiporia cocos (strain MD-104)</name>
    <name type="common">Brown rot fungus</name>
    <dbReference type="NCBI Taxonomy" id="742152"/>
    <lineage>
        <taxon>Eukaryota</taxon>
        <taxon>Fungi</taxon>
        <taxon>Dikarya</taxon>
        <taxon>Basidiomycota</taxon>
        <taxon>Agaricomycotina</taxon>
        <taxon>Agaricomycetes</taxon>
        <taxon>Polyporales</taxon>
        <taxon>Phaeolaceae</taxon>
        <taxon>Wolfiporia</taxon>
    </lineage>
</organism>
<protein>
    <submittedName>
        <fullName evidence="2">Uncharacterized protein</fullName>
    </submittedName>
</protein>